<feature type="region of interest" description="Disordered" evidence="1">
    <location>
        <begin position="22"/>
        <end position="43"/>
    </location>
</feature>
<dbReference type="GO" id="GO:0005579">
    <property type="term" value="C:membrane attack complex"/>
    <property type="evidence" value="ECO:0007669"/>
    <property type="project" value="InterPro"/>
</dbReference>
<reference evidence="4" key="3">
    <citation type="submission" date="2025-09" db="UniProtKB">
        <authorList>
            <consortium name="Ensembl"/>
        </authorList>
    </citation>
    <scope>IDENTIFICATION</scope>
</reference>
<dbReference type="AlphaFoldDB" id="A0A8C3V0Y8"/>
<accession>A0A8C3V0Y8</accession>
<feature type="chain" id="PRO_5034830952" evidence="2">
    <location>
        <begin position="21"/>
        <end position="278"/>
    </location>
</feature>
<dbReference type="InterPro" id="IPR043245">
    <property type="entry name" value="C8G"/>
</dbReference>
<proteinExistence type="predicted"/>
<dbReference type="PANTHER" id="PTHR47304">
    <property type="entry name" value="COMPLEMENT COMPONENT C8 GAMMA CHAIN"/>
    <property type="match status" value="1"/>
</dbReference>
<dbReference type="PANTHER" id="PTHR47304:SF1">
    <property type="entry name" value="COMPLEMENT COMPONENT C8 GAMMA CHAIN"/>
    <property type="match status" value="1"/>
</dbReference>
<keyword evidence="2" id="KW-0732">Signal</keyword>
<reference evidence="4" key="2">
    <citation type="submission" date="2025-08" db="UniProtKB">
        <authorList>
            <consortium name="Ensembl"/>
        </authorList>
    </citation>
    <scope>IDENTIFICATION</scope>
</reference>
<evidence type="ECO:0000256" key="1">
    <source>
        <dbReference type="SAM" id="MobiDB-lite"/>
    </source>
</evidence>
<evidence type="ECO:0000256" key="2">
    <source>
        <dbReference type="SAM" id="SignalP"/>
    </source>
</evidence>
<dbReference type="GO" id="GO:0072562">
    <property type="term" value="C:blood microparticle"/>
    <property type="evidence" value="ECO:0007669"/>
    <property type="project" value="TreeGrafter"/>
</dbReference>
<reference evidence="4" key="1">
    <citation type="submission" date="2020-10" db="EMBL/GenBank/DDBJ databases">
        <title>Catharus ustulatus (Swainson's thrush) genome, bCatUst1, primary haplotype v2.</title>
        <authorList>
            <person name="Delmore K."/>
            <person name="Vafadar M."/>
            <person name="Formenti G."/>
            <person name="Chow W."/>
            <person name="Pelan S."/>
            <person name="Howe K."/>
            <person name="Rhie A."/>
            <person name="Mountcastle J."/>
            <person name="Haase B."/>
            <person name="Fedrigo O."/>
            <person name="Jarvis E.D."/>
        </authorList>
    </citation>
    <scope>NUCLEOTIDE SEQUENCE [LARGE SCALE GENOMIC DNA]</scope>
</reference>
<name>A0A8C3V0Y8_CATUS</name>
<dbReference type="Ensembl" id="ENSCUST00005024876.1">
    <property type="protein sequence ID" value="ENSCUSP00005024019.1"/>
    <property type="gene ID" value="ENSCUSG00005015023.1"/>
</dbReference>
<keyword evidence="5" id="KW-1185">Reference proteome</keyword>
<dbReference type="InterPro" id="IPR012674">
    <property type="entry name" value="Calycin"/>
</dbReference>
<feature type="domain" description="Lipocalin/cytosolic fatty-acid binding" evidence="3">
    <location>
        <begin position="64"/>
        <end position="169"/>
    </location>
</feature>
<protein>
    <submittedName>
        <fullName evidence="4">Complement C8 gamma chain</fullName>
    </submittedName>
</protein>
<dbReference type="Pfam" id="PF00061">
    <property type="entry name" value="Lipocalin"/>
    <property type="match status" value="1"/>
</dbReference>
<gene>
    <name evidence="4" type="primary">C8G</name>
</gene>
<sequence length="278" mass="30431">RHMATLRTLLLLGLLFTTRGQRAAQRRRPPPPQSALEKVAAQEGGGTPGWWPCRWCHSCAMQLSGKWFLVSMASRCSYLAEHSHQLEATMMTVTVLDGQSLAISTFRKLDRMCWEIRQHYLPAQAPGRFLLKGEGNWSGVDVVVGEADASSFIILYYQKGRSISVKLYGELGLGASWQVKDRGAGACQVPDEGISPQLLSLAGFCDSADEFHVLDGELGVRGNALGALVCQARSHTGHQSGVPVLAVNWAHWARSTLHHGCVVLPQEYGRACLAQERP</sequence>
<dbReference type="SUPFAM" id="SSF50814">
    <property type="entry name" value="Lipocalins"/>
    <property type="match status" value="1"/>
</dbReference>
<evidence type="ECO:0000313" key="4">
    <source>
        <dbReference type="Ensembl" id="ENSCUSP00005024019.1"/>
    </source>
</evidence>
<dbReference type="Gene3D" id="2.40.128.20">
    <property type="match status" value="1"/>
</dbReference>
<organism evidence="4 5">
    <name type="scientific">Catharus ustulatus</name>
    <name type="common">Russet-backed thrush</name>
    <name type="synonym">Hylocichla ustulatus</name>
    <dbReference type="NCBI Taxonomy" id="91951"/>
    <lineage>
        <taxon>Eukaryota</taxon>
        <taxon>Metazoa</taxon>
        <taxon>Chordata</taxon>
        <taxon>Craniata</taxon>
        <taxon>Vertebrata</taxon>
        <taxon>Euteleostomi</taxon>
        <taxon>Archelosauria</taxon>
        <taxon>Archosauria</taxon>
        <taxon>Dinosauria</taxon>
        <taxon>Saurischia</taxon>
        <taxon>Theropoda</taxon>
        <taxon>Coelurosauria</taxon>
        <taxon>Aves</taxon>
        <taxon>Neognathae</taxon>
        <taxon>Neoaves</taxon>
        <taxon>Telluraves</taxon>
        <taxon>Australaves</taxon>
        <taxon>Passeriformes</taxon>
        <taxon>Turdidae</taxon>
        <taxon>Catharus</taxon>
    </lineage>
</organism>
<evidence type="ECO:0000313" key="5">
    <source>
        <dbReference type="Proteomes" id="UP000694563"/>
    </source>
</evidence>
<evidence type="ECO:0000259" key="3">
    <source>
        <dbReference type="Pfam" id="PF00061"/>
    </source>
</evidence>
<dbReference type="InterPro" id="IPR000566">
    <property type="entry name" value="Lipocln_cytosolic_FA-bd_dom"/>
</dbReference>
<dbReference type="GO" id="GO:0070062">
    <property type="term" value="C:extracellular exosome"/>
    <property type="evidence" value="ECO:0007669"/>
    <property type="project" value="TreeGrafter"/>
</dbReference>
<dbReference type="GO" id="GO:0006956">
    <property type="term" value="P:complement activation"/>
    <property type="evidence" value="ECO:0007669"/>
    <property type="project" value="InterPro"/>
</dbReference>
<dbReference type="Proteomes" id="UP000694563">
    <property type="component" value="Chromosome 21"/>
</dbReference>
<dbReference type="GO" id="GO:0001848">
    <property type="term" value="F:complement binding"/>
    <property type="evidence" value="ECO:0007669"/>
    <property type="project" value="TreeGrafter"/>
</dbReference>
<feature type="signal peptide" evidence="2">
    <location>
        <begin position="1"/>
        <end position="20"/>
    </location>
</feature>